<keyword evidence="11" id="KW-1185">Reference proteome</keyword>
<dbReference type="SUPFAM" id="SSF56399">
    <property type="entry name" value="ADP-ribosylation"/>
    <property type="match status" value="1"/>
</dbReference>
<dbReference type="InterPro" id="IPR012317">
    <property type="entry name" value="Poly(ADP-ribose)pol_cat_dom"/>
</dbReference>
<dbReference type="EMBL" id="JBAMIC010000013">
    <property type="protein sequence ID" value="KAK7097063.1"/>
    <property type="molecule type" value="Genomic_DNA"/>
</dbReference>
<keyword evidence="4 6" id="KW-0520">NAD</keyword>
<proteinExistence type="predicted"/>
<evidence type="ECO:0000256" key="2">
    <source>
        <dbReference type="ARBA" id="ARBA00022676"/>
    </source>
</evidence>
<dbReference type="InterPro" id="IPR052056">
    <property type="entry name" value="Mono-ARTD/PARP"/>
</dbReference>
<dbReference type="Pfam" id="PF23085">
    <property type="entry name" value="RRM_PARP14_3"/>
    <property type="match status" value="1"/>
</dbReference>
<feature type="compositionally biased region" description="Acidic residues" evidence="7">
    <location>
        <begin position="928"/>
        <end position="946"/>
    </location>
</feature>
<feature type="region of interest" description="Disordered" evidence="7">
    <location>
        <begin position="905"/>
        <end position="948"/>
    </location>
</feature>
<dbReference type="InterPro" id="IPR002589">
    <property type="entry name" value="Macro_dom"/>
</dbReference>
<dbReference type="GO" id="GO:0003714">
    <property type="term" value="F:transcription corepressor activity"/>
    <property type="evidence" value="ECO:0007669"/>
    <property type="project" value="TreeGrafter"/>
</dbReference>
<gene>
    <name evidence="10" type="ORF">V1264_004095</name>
</gene>
<comment type="subcellular location">
    <subcellularLocation>
        <location evidence="1">Nucleus</location>
    </subcellularLocation>
</comment>
<dbReference type="InterPro" id="IPR012677">
    <property type="entry name" value="Nucleotide-bd_a/b_plait_sf"/>
</dbReference>
<feature type="region of interest" description="Disordered" evidence="7">
    <location>
        <begin position="620"/>
        <end position="672"/>
    </location>
</feature>
<dbReference type="Gene3D" id="3.90.228.10">
    <property type="match status" value="1"/>
</dbReference>
<dbReference type="Gene3D" id="3.30.70.330">
    <property type="match status" value="1"/>
</dbReference>
<accession>A0AAN9B1C9</accession>
<evidence type="ECO:0000256" key="1">
    <source>
        <dbReference type="ARBA" id="ARBA00004123"/>
    </source>
</evidence>
<evidence type="ECO:0000256" key="7">
    <source>
        <dbReference type="SAM" id="MobiDB-lite"/>
    </source>
</evidence>
<keyword evidence="5" id="KW-0539">Nucleus</keyword>
<evidence type="ECO:0000313" key="10">
    <source>
        <dbReference type="EMBL" id="KAK7097063.1"/>
    </source>
</evidence>
<feature type="compositionally biased region" description="Basic and acidic residues" evidence="7">
    <location>
        <begin position="244"/>
        <end position="257"/>
    </location>
</feature>
<dbReference type="SUPFAM" id="SSF52949">
    <property type="entry name" value="Macro domain-like"/>
    <property type="match status" value="1"/>
</dbReference>
<feature type="region of interest" description="Disordered" evidence="7">
    <location>
        <begin position="185"/>
        <end position="257"/>
    </location>
</feature>
<evidence type="ECO:0000256" key="4">
    <source>
        <dbReference type="ARBA" id="ARBA00023027"/>
    </source>
</evidence>
<feature type="domain" description="PARP catalytic" evidence="8">
    <location>
        <begin position="1097"/>
        <end position="1342"/>
    </location>
</feature>
<keyword evidence="3 6" id="KW-0808">Transferase</keyword>
<dbReference type="GO" id="GO:0005737">
    <property type="term" value="C:cytoplasm"/>
    <property type="evidence" value="ECO:0007669"/>
    <property type="project" value="TreeGrafter"/>
</dbReference>
<dbReference type="PROSITE" id="PS51154">
    <property type="entry name" value="MACRO"/>
    <property type="match status" value="1"/>
</dbReference>
<evidence type="ECO:0000256" key="6">
    <source>
        <dbReference type="RuleBase" id="RU362114"/>
    </source>
</evidence>
<feature type="domain" description="Macro" evidence="9">
    <location>
        <begin position="669"/>
        <end position="855"/>
    </location>
</feature>
<feature type="compositionally biased region" description="Basic residues" evidence="7">
    <location>
        <begin position="640"/>
        <end position="656"/>
    </location>
</feature>
<feature type="compositionally biased region" description="Basic and acidic residues" evidence="7">
    <location>
        <begin position="627"/>
        <end position="639"/>
    </location>
</feature>
<evidence type="ECO:0000313" key="11">
    <source>
        <dbReference type="Proteomes" id="UP001374579"/>
    </source>
</evidence>
<feature type="compositionally biased region" description="Pro residues" evidence="7">
    <location>
        <begin position="188"/>
        <end position="202"/>
    </location>
</feature>
<dbReference type="EC" id="2.4.2.-" evidence="6"/>
<dbReference type="PROSITE" id="PS51059">
    <property type="entry name" value="PARP_CATALYTIC"/>
    <property type="match status" value="1"/>
</dbReference>
<dbReference type="GO" id="GO:0010629">
    <property type="term" value="P:negative regulation of gene expression"/>
    <property type="evidence" value="ECO:0007669"/>
    <property type="project" value="TreeGrafter"/>
</dbReference>
<dbReference type="GO" id="GO:0005634">
    <property type="term" value="C:nucleus"/>
    <property type="evidence" value="ECO:0007669"/>
    <property type="project" value="UniProtKB-SubCell"/>
</dbReference>
<protein>
    <recommendedName>
        <fullName evidence="6">Poly [ADP-ribose] polymerase</fullName>
        <shortName evidence="6">PARP</shortName>
        <ecNumber evidence="6">2.4.2.-</ecNumber>
    </recommendedName>
</protein>
<evidence type="ECO:0000256" key="3">
    <source>
        <dbReference type="ARBA" id="ARBA00022679"/>
    </source>
</evidence>
<feature type="compositionally biased region" description="Polar residues" evidence="7">
    <location>
        <begin position="659"/>
        <end position="672"/>
    </location>
</feature>
<evidence type="ECO:0000259" key="8">
    <source>
        <dbReference type="PROSITE" id="PS51059"/>
    </source>
</evidence>
<dbReference type="Proteomes" id="UP001374579">
    <property type="component" value="Unassembled WGS sequence"/>
</dbReference>
<organism evidence="10 11">
    <name type="scientific">Littorina saxatilis</name>
    <dbReference type="NCBI Taxonomy" id="31220"/>
    <lineage>
        <taxon>Eukaryota</taxon>
        <taxon>Metazoa</taxon>
        <taxon>Spiralia</taxon>
        <taxon>Lophotrochozoa</taxon>
        <taxon>Mollusca</taxon>
        <taxon>Gastropoda</taxon>
        <taxon>Caenogastropoda</taxon>
        <taxon>Littorinimorpha</taxon>
        <taxon>Littorinoidea</taxon>
        <taxon>Littorinidae</taxon>
        <taxon>Littorina</taxon>
    </lineage>
</organism>
<dbReference type="InterPro" id="IPR043472">
    <property type="entry name" value="Macro_dom-like"/>
</dbReference>
<dbReference type="Pfam" id="PF00644">
    <property type="entry name" value="PARP"/>
    <property type="match status" value="1"/>
</dbReference>
<keyword evidence="2 6" id="KW-0328">Glycosyltransferase</keyword>
<dbReference type="PANTHER" id="PTHR14453:SF67">
    <property type="entry name" value="POLY [ADP-RIBOSE] POLYMERASE"/>
    <property type="match status" value="1"/>
</dbReference>
<reference evidence="10 11" key="1">
    <citation type="submission" date="2024-02" db="EMBL/GenBank/DDBJ databases">
        <title>Chromosome-scale genome assembly of the rough periwinkle Littorina saxatilis.</title>
        <authorList>
            <person name="De Jode A."/>
            <person name="Faria R."/>
            <person name="Formenti G."/>
            <person name="Sims Y."/>
            <person name="Smith T.P."/>
            <person name="Tracey A."/>
            <person name="Wood J.M.D."/>
            <person name="Zagrodzka Z.B."/>
            <person name="Johannesson K."/>
            <person name="Butlin R.K."/>
            <person name="Leder E.H."/>
        </authorList>
    </citation>
    <scope>NUCLEOTIDE SEQUENCE [LARGE SCALE GENOMIC DNA]</scope>
    <source>
        <strain evidence="10">Snail1</strain>
        <tissue evidence="10">Muscle</tissue>
    </source>
</reference>
<evidence type="ECO:0000259" key="9">
    <source>
        <dbReference type="PROSITE" id="PS51154"/>
    </source>
</evidence>
<dbReference type="PANTHER" id="PTHR14453">
    <property type="entry name" value="PARP/ZINC FINGER CCCH TYPE DOMAIN CONTAINING PROTEIN"/>
    <property type="match status" value="1"/>
</dbReference>
<comment type="caution">
    <text evidence="10">The sequence shown here is derived from an EMBL/GenBank/DDBJ whole genome shotgun (WGS) entry which is preliminary data.</text>
</comment>
<sequence>MASNPIRKVIVKNLPNEWTSDHLENFLEVVTSLMMKANCIQTFCDVRHAALLTLEEPVSEDSVHEANQDLVHLPFNEQTLALEAVTESTCSIVVHFTDLNLSDDLVFYYFANPRRSGCGDAEVERCEMHPELSLAVVHFTLPEAVDGVLAKEAHNIKKDSEVVKVEPWYGQFHRPLLEELLKKTCSPAKPPVPPKPSVPPPQQKETIPKTFASHSTPPQEKPPLLPKPDLSERPSPFKAPGEYSSEKPAQEDPEVKSLREELEKLRLDRRKVESEEALKAQEELERLKRENEKLKTMVTLRLIVPSYQLRLLRKFAGCCEGCQVTLLEQEEVALFSGPTEECEQAMTQLMKQVQGLADDSLTVPDATLMLLETTKGRQYLKDMMQKHPNCSAKVQNSCVVCAALKEEDLRAFKEEFESAILTKTCTVSFKVSLLPQFQNLKIKLEQDYLVLMTLPSGNSNDLHLDGLASDVELAAIEVEQFSEKNRPEKTMFEIDGAMQANACRKWFSKELDEVKQIIRQNGDIHHETTEDGYILEFECRLDVAEDVMDKLSYIKDNIVSINVDLNKEFPLYSERALVVNGLHRMGVKKFCSHLKDALLQQDVDSLGDFTLPAKYSLPRLSLGGRKSGKEEAPRGSHRESKSHHRSSGGRGRRHTGQRYSSRPSSGQQPSVPCTYTFGNTSITLKTGDITAEPVQAAVNVVGRDLKLTGTALGSAFLKKNPTLAQLLQANSLAAPQQDKGCHLLKTPLARSGLPMSMLYHAVLNKMPQNAVKKAVKQLVHQCLMLAMQQGYTSIAFPPLGVGRRFGYGRYTVANAMVAVFQEFLQTYPNGMQNITIVVYDSSVVGRFAEVFKQTFGGGPQAVSAPAAAAVQLDYGPDLFSEDYFPQDAFPGENLALDDVLQDELPISMPTPPVTSDEENNDRASSDNNDSDVQLEEEEDDEVPDLSEDPKGRFEALICTANAEDCQEVIDVLLKELKTIFLWHETLRDQDVDTFRKLGTFVIQDISQKALTTNVHLSLSQKGLRLCGQKDSVHELLSMIRDKMFNHVQQQSKKESQRSDKLELPRYWKLCQKEKSGTVSYEKALDRWRKQVPGLIPVSAEETKAVLKLVESTWEANKAGAGKDARNLAHTSLQVTKVERLENPELWRDYCHKRANLLSKLQSRHATKAQCTPVENLPNSRGPLQTTANIARKSPLSRDIHPEVNEHYLFHGTKTATLLKIYEQGLDFRVASAKTMLGRGVYAAESSTKADQYTDPKQARTSGHQLTMILVRMLLGEPFIHTDPNPSAFTRPPCMKCSQKECACTSARLFDSVIDDSNRIFREFVVYEQNGCYPEYFITYIRK</sequence>
<dbReference type="Gene3D" id="3.40.220.10">
    <property type="entry name" value="Leucine Aminopeptidase, subunit E, domain 1"/>
    <property type="match status" value="1"/>
</dbReference>
<evidence type="ECO:0000256" key="5">
    <source>
        <dbReference type="ARBA" id="ARBA00023242"/>
    </source>
</evidence>
<dbReference type="GO" id="GO:0003950">
    <property type="term" value="F:NAD+ poly-ADP-ribosyltransferase activity"/>
    <property type="evidence" value="ECO:0007669"/>
    <property type="project" value="UniProtKB-UniRule"/>
</dbReference>
<name>A0AAN9B1C9_9CAEN</name>